<keyword evidence="9" id="KW-0418">Kinase</keyword>
<feature type="modified residue" description="Phosphohistidine" evidence="14">
    <location>
        <position position="1300"/>
    </location>
</feature>
<sequence>MSVPLRLLLLEDNAADAELNERCLRQSGWSFVSRRVECRDDFLEALEGFQPDAILADYSLPRFDGLQALALVRARAPNLPFIFVTGALGEEEAVELLCNGASDFILKHHLARLPMALERALEIARQRQALRQAEQALRESEERFRTLVETTLDWIWEIDAEGRYTYASPVSLSLLGYTPEELLGRSVFSLMPPAEAARVGAFFAENVAAPRPFSMLENTCLHRNGQAVTLESSGTPIIAPDGRLLGYRGIDRDISERKRQEAISRLQTQRATALLELPRAADRLNESEFMQFGQELAEELTGSRIAFVHFVNDDQKTIELIAWSRRTLDGYCQANYDGHYPISQAGVWADALRQRAPVVFNDYATASGKHGLPEGHAELIRLISVPVLDGEQVRMMAGVGNKPTPYTDLDVETVQLIANEIWRIVRQRRAEQALAASEERLALALEGSELATWDWQVQTGAHQCNDRWAQMLGYTLDELQPITIETWNSLCHPDDLRLAQGLLERHFQGKTDAFDVEMRLRHRDGHWVWVLDRGKVVEWDADGKPLRMAGTHLDITDRKEADQRLRKLSLAVEQSPTSIVITDLEARIEYANPAFTRVSGYTLEEAREQNPRLLQSGHTPRAVYDDLWATLTRGEVWRGEFWNRRKDGSDYVELAVISPVRQADGCVTHYLAVKEDITARKAAEEELEHYRQRLEDLVETRTAELRAAEEQSRLILESSADGLYGVDLEGRATFINPAACAMLGYAPQDFLGCCTHDLLHHTRADGTPYPREDCPVHGTLRDGRVLRQDEDTFWNVDGEPFPVSYSSHPMYRDGEIIGAVVSFFDISAKQQTEAARQAALDEAERLARLKSEFLTNMSHEIRTPLNAVLGFAQIGVRESDGRRAHEFFKRILDSGQLLLGIVNDILDFSKIEAGKLRIEQGVIDLREVIERSINQLQTQALDKGLDFRLEESGDLPATCRGDPLRLAQVLTNLLSNAIKFTAQGEVVLKVSRDDQYLSWRVTDTGIGMTDEQMAGLFRPFEQADGSITRRFGGTGLGLAITRRLIDMMGGEIQAESRLGAGTQFRVRIPLHEPAGTLRSHPLRAEAPPSLRRQRLRRFIILVAEDNAANRLVLEELLNEEGCWLIQVENGQQAVEQVTRNGPNAFDLVLMDIQMPVMDGFEATRQIHALAPTLPIIGLTAHALETERTRCLEAGMVDHVAKPVELDSLVATILRHAPISAEAGVARSVIASGLSGVAASPTPGGRQTQIDWLALTERYRQRPAFLPKLLASVIEVNTGYPAALRQAAKQGDLAQIAFLAHSLKGTAGNLFANYLRELSASTESNAHAERPDAYRQAARLAGLLDILLREIADWQVAADAPKVMDADAPPPIDWDRLTDTLDRLESLLVLDDTAANTLFDESQPLLRQVCGEQIQRLGRHIQQFDYPAALDLLREARATLDLAVRADST</sequence>
<evidence type="ECO:0000256" key="13">
    <source>
        <dbReference type="ARBA" id="ARBA00023136"/>
    </source>
</evidence>
<evidence type="ECO:0000256" key="12">
    <source>
        <dbReference type="ARBA" id="ARBA00023012"/>
    </source>
</evidence>
<evidence type="ECO:0000256" key="10">
    <source>
        <dbReference type="ARBA" id="ARBA00022840"/>
    </source>
</evidence>
<dbReference type="Gene3D" id="3.30.450.40">
    <property type="match status" value="1"/>
</dbReference>
<dbReference type="InterPro" id="IPR036890">
    <property type="entry name" value="HATPase_C_sf"/>
</dbReference>
<dbReference type="InterPro" id="IPR001610">
    <property type="entry name" value="PAC"/>
</dbReference>
<keyword evidence="23" id="KW-1185">Reference proteome</keyword>
<dbReference type="InterPro" id="IPR036641">
    <property type="entry name" value="HPT_dom_sf"/>
</dbReference>
<evidence type="ECO:0000256" key="9">
    <source>
        <dbReference type="ARBA" id="ARBA00022777"/>
    </source>
</evidence>
<dbReference type="CDD" id="cd00082">
    <property type="entry name" value="HisKA"/>
    <property type="match status" value="1"/>
</dbReference>
<name>A0A4R3N811_9GAMM</name>
<keyword evidence="11" id="KW-1133">Transmembrane helix</keyword>
<dbReference type="Pfam" id="PF13185">
    <property type="entry name" value="GAF_2"/>
    <property type="match status" value="1"/>
</dbReference>
<feature type="coiled-coil region" evidence="16">
    <location>
        <begin position="123"/>
        <end position="150"/>
    </location>
</feature>
<evidence type="ECO:0000256" key="7">
    <source>
        <dbReference type="ARBA" id="ARBA00022679"/>
    </source>
</evidence>
<dbReference type="Pfam" id="PF02518">
    <property type="entry name" value="HATPase_c"/>
    <property type="match status" value="1"/>
</dbReference>
<dbReference type="InterPro" id="IPR003018">
    <property type="entry name" value="GAF"/>
</dbReference>
<dbReference type="InterPro" id="IPR004358">
    <property type="entry name" value="Sig_transdc_His_kin-like_C"/>
</dbReference>
<dbReference type="SMART" id="SM00388">
    <property type="entry name" value="HisKA"/>
    <property type="match status" value="1"/>
</dbReference>
<dbReference type="OrthoDB" id="8573350at2"/>
<feature type="domain" description="PAC" evidence="20">
    <location>
        <begin position="637"/>
        <end position="689"/>
    </location>
</feature>
<dbReference type="FunFam" id="3.30.565.10:FF:000010">
    <property type="entry name" value="Sensor histidine kinase RcsC"/>
    <property type="match status" value="1"/>
</dbReference>
<feature type="modified residue" description="4-aspartylphosphate" evidence="15">
    <location>
        <position position="1151"/>
    </location>
</feature>
<feature type="domain" description="HPt" evidence="21">
    <location>
        <begin position="1261"/>
        <end position="1360"/>
    </location>
</feature>
<feature type="domain" description="PAC" evidence="20">
    <location>
        <begin position="514"/>
        <end position="567"/>
    </location>
</feature>
<accession>A0A4R3N811</accession>
<evidence type="ECO:0000259" key="20">
    <source>
        <dbReference type="PROSITE" id="PS50113"/>
    </source>
</evidence>
<keyword evidence="12" id="KW-0902">Two-component regulatory system</keyword>
<dbReference type="Pfam" id="PF08448">
    <property type="entry name" value="PAS_4"/>
    <property type="match status" value="1"/>
</dbReference>
<dbReference type="Gene3D" id="3.40.50.2300">
    <property type="match status" value="2"/>
</dbReference>
<dbReference type="InterPro" id="IPR036097">
    <property type="entry name" value="HisK_dim/P_sf"/>
</dbReference>
<dbReference type="Proteomes" id="UP000295717">
    <property type="component" value="Unassembled WGS sequence"/>
</dbReference>
<feature type="domain" description="PAS" evidence="19">
    <location>
        <begin position="708"/>
        <end position="752"/>
    </location>
</feature>
<dbReference type="Pfam" id="PF13426">
    <property type="entry name" value="PAS_9"/>
    <property type="match status" value="2"/>
</dbReference>
<comment type="catalytic activity">
    <reaction evidence="1">
        <text>ATP + protein L-histidine = ADP + protein N-phospho-L-histidine.</text>
        <dbReference type="EC" id="2.7.13.3"/>
    </reaction>
</comment>
<comment type="subcellular location">
    <subcellularLocation>
        <location evidence="2">Cell inner membrane</location>
        <topology evidence="2">Multi-pass membrane protein</topology>
    </subcellularLocation>
</comment>
<dbReference type="SMART" id="SM00448">
    <property type="entry name" value="REC"/>
    <property type="match status" value="2"/>
</dbReference>
<dbReference type="Gene3D" id="1.10.287.130">
    <property type="match status" value="1"/>
</dbReference>
<dbReference type="SUPFAM" id="SSF47384">
    <property type="entry name" value="Homodimeric domain of signal transducing histidine kinase"/>
    <property type="match status" value="1"/>
</dbReference>
<evidence type="ECO:0000256" key="15">
    <source>
        <dbReference type="PROSITE-ProRule" id="PRU00169"/>
    </source>
</evidence>
<dbReference type="InterPro" id="IPR001789">
    <property type="entry name" value="Sig_transdc_resp-reg_receiver"/>
</dbReference>
<evidence type="ECO:0000256" key="3">
    <source>
        <dbReference type="ARBA" id="ARBA00012438"/>
    </source>
</evidence>
<comment type="caution">
    <text evidence="22">The sequence shown here is derived from an EMBL/GenBank/DDBJ whole genome shotgun (WGS) entry which is preliminary data.</text>
</comment>
<dbReference type="Pfam" id="PF00512">
    <property type="entry name" value="HisKA"/>
    <property type="match status" value="1"/>
</dbReference>
<dbReference type="CDD" id="cd00130">
    <property type="entry name" value="PAS"/>
    <property type="match status" value="4"/>
</dbReference>
<dbReference type="InterPro" id="IPR005467">
    <property type="entry name" value="His_kinase_dom"/>
</dbReference>
<dbReference type="InterPro" id="IPR008207">
    <property type="entry name" value="Sig_transdc_His_kin_Hpt_dom"/>
</dbReference>
<feature type="domain" description="PAS" evidence="19">
    <location>
        <begin position="140"/>
        <end position="199"/>
    </location>
</feature>
<keyword evidence="16" id="KW-0175">Coiled coil</keyword>
<dbReference type="PROSITE" id="PS50110">
    <property type="entry name" value="RESPONSE_REGULATORY"/>
    <property type="match status" value="2"/>
</dbReference>
<dbReference type="EMBL" id="SMAO01000002">
    <property type="protein sequence ID" value="TCT23039.1"/>
    <property type="molecule type" value="Genomic_DNA"/>
</dbReference>
<dbReference type="Gene3D" id="1.20.120.160">
    <property type="entry name" value="HPT domain"/>
    <property type="match status" value="1"/>
</dbReference>
<dbReference type="PANTHER" id="PTHR43047:SF64">
    <property type="entry name" value="HISTIDINE KINASE CONTAINING CHEY-HOMOLOGOUS RECEIVER DOMAIN AND PAS DOMAIN-RELATED"/>
    <property type="match status" value="1"/>
</dbReference>
<dbReference type="InterPro" id="IPR000700">
    <property type="entry name" value="PAS-assoc_C"/>
</dbReference>
<feature type="modified residue" description="4-aspartylphosphate" evidence="15">
    <location>
        <position position="57"/>
    </location>
</feature>
<keyword evidence="4" id="KW-1003">Cell membrane</keyword>
<dbReference type="SMART" id="SM00091">
    <property type="entry name" value="PAS"/>
    <property type="match status" value="4"/>
</dbReference>
<dbReference type="CDD" id="cd00156">
    <property type="entry name" value="REC"/>
    <property type="match status" value="1"/>
</dbReference>
<dbReference type="SMART" id="SM00065">
    <property type="entry name" value="GAF"/>
    <property type="match status" value="1"/>
</dbReference>
<dbReference type="InterPro" id="IPR011006">
    <property type="entry name" value="CheY-like_superfamily"/>
</dbReference>
<gene>
    <name evidence="22" type="ORF">EDC35_102376</name>
</gene>
<dbReference type="Pfam" id="PF01627">
    <property type="entry name" value="Hpt"/>
    <property type="match status" value="1"/>
</dbReference>
<dbReference type="PANTHER" id="PTHR43047">
    <property type="entry name" value="TWO-COMPONENT HISTIDINE PROTEIN KINASE"/>
    <property type="match status" value="1"/>
</dbReference>
<evidence type="ECO:0000256" key="14">
    <source>
        <dbReference type="PROSITE-ProRule" id="PRU00110"/>
    </source>
</evidence>
<dbReference type="SMART" id="SM00086">
    <property type="entry name" value="PAC"/>
    <property type="match status" value="4"/>
</dbReference>
<evidence type="ECO:0000256" key="2">
    <source>
        <dbReference type="ARBA" id="ARBA00004429"/>
    </source>
</evidence>
<reference evidence="22 23" key="1">
    <citation type="submission" date="2019-03" db="EMBL/GenBank/DDBJ databases">
        <title>Genomic Encyclopedia of Type Strains, Phase IV (KMG-IV): sequencing the most valuable type-strain genomes for metagenomic binning, comparative biology and taxonomic classification.</title>
        <authorList>
            <person name="Goeker M."/>
        </authorList>
    </citation>
    <scope>NUCLEOTIDE SEQUENCE [LARGE SCALE GENOMIC DNA]</scope>
    <source>
        <strain evidence="22 23">DSM 13587</strain>
    </source>
</reference>
<feature type="domain" description="PAS" evidence="19">
    <location>
        <begin position="564"/>
        <end position="605"/>
    </location>
</feature>
<protein>
    <recommendedName>
        <fullName evidence="3">histidine kinase</fullName>
        <ecNumber evidence="3">2.7.13.3</ecNumber>
    </recommendedName>
</protein>
<dbReference type="GO" id="GO:0005886">
    <property type="term" value="C:plasma membrane"/>
    <property type="evidence" value="ECO:0007669"/>
    <property type="project" value="UniProtKB-SubCell"/>
</dbReference>
<evidence type="ECO:0000256" key="1">
    <source>
        <dbReference type="ARBA" id="ARBA00000085"/>
    </source>
</evidence>
<dbReference type="Gene3D" id="3.30.565.10">
    <property type="entry name" value="Histidine kinase-like ATPase, C-terminal domain"/>
    <property type="match status" value="1"/>
</dbReference>
<dbReference type="Gene3D" id="3.30.450.20">
    <property type="entry name" value="PAS domain"/>
    <property type="match status" value="4"/>
</dbReference>
<feature type="domain" description="Histidine kinase" evidence="17">
    <location>
        <begin position="856"/>
        <end position="1072"/>
    </location>
</feature>
<dbReference type="PROSITE" id="PS50113">
    <property type="entry name" value="PAC"/>
    <property type="match status" value="3"/>
</dbReference>
<evidence type="ECO:0000313" key="22">
    <source>
        <dbReference type="EMBL" id="TCT23039.1"/>
    </source>
</evidence>
<dbReference type="InterPro" id="IPR003661">
    <property type="entry name" value="HisK_dim/P_dom"/>
</dbReference>
<evidence type="ECO:0000259" key="17">
    <source>
        <dbReference type="PROSITE" id="PS50109"/>
    </source>
</evidence>
<dbReference type="InterPro" id="IPR003594">
    <property type="entry name" value="HATPase_dom"/>
</dbReference>
<feature type="domain" description="Response regulatory" evidence="18">
    <location>
        <begin position="1099"/>
        <end position="1216"/>
    </location>
</feature>
<feature type="coiled-coil region" evidence="16">
    <location>
        <begin position="673"/>
        <end position="711"/>
    </location>
</feature>
<dbReference type="SUPFAM" id="SSF52172">
    <property type="entry name" value="CheY-like"/>
    <property type="match status" value="2"/>
</dbReference>
<evidence type="ECO:0000313" key="23">
    <source>
        <dbReference type="Proteomes" id="UP000295717"/>
    </source>
</evidence>
<dbReference type="PROSITE" id="PS50894">
    <property type="entry name" value="HPT"/>
    <property type="match status" value="1"/>
</dbReference>
<evidence type="ECO:0000256" key="16">
    <source>
        <dbReference type="SAM" id="Coils"/>
    </source>
</evidence>
<dbReference type="CDD" id="cd17546">
    <property type="entry name" value="REC_hyHK_CKI1_RcsC-like"/>
    <property type="match status" value="1"/>
</dbReference>
<keyword evidence="10" id="KW-0547">Nucleotide-binding</keyword>
<feature type="domain" description="Response regulatory" evidence="18">
    <location>
        <begin position="6"/>
        <end position="122"/>
    </location>
</feature>
<organism evidence="22 23">
    <name type="scientific">Thiobaca trueperi</name>
    <dbReference type="NCBI Taxonomy" id="127458"/>
    <lineage>
        <taxon>Bacteria</taxon>
        <taxon>Pseudomonadati</taxon>
        <taxon>Pseudomonadota</taxon>
        <taxon>Gammaproteobacteria</taxon>
        <taxon>Chromatiales</taxon>
        <taxon>Chromatiaceae</taxon>
        <taxon>Thiobaca</taxon>
    </lineage>
</organism>
<dbReference type="InterPro" id="IPR035965">
    <property type="entry name" value="PAS-like_dom_sf"/>
</dbReference>
<evidence type="ECO:0000256" key="5">
    <source>
        <dbReference type="ARBA" id="ARBA00022519"/>
    </source>
</evidence>
<dbReference type="PROSITE" id="PS50112">
    <property type="entry name" value="PAS"/>
    <property type="match status" value="3"/>
</dbReference>
<dbReference type="PRINTS" id="PR00344">
    <property type="entry name" value="BCTRLSENSOR"/>
</dbReference>
<evidence type="ECO:0000259" key="18">
    <source>
        <dbReference type="PROSITE" id="PS50110"/>
    </source>
</evidence>
<proteinExistence type="predicted"/>
<dbReference type="CDD" id="cd16922">
    <property type="entry name" value="HATPase_EvgS-ArcB-TorS-like"/>
    <property type="match status" value="1"/>
</dbReference>
<keyword evidence="8" id="KW-0812">Transmembrane</keyword>
<evidence type="ECO:0000256" key="6">
    <source>
        <dbReference type="ARBA" id="ARBA00022553"/>
    </source>
</evidence>
<dbReference type="NCBIfam" id="TIGR00229">
    <property type="entry name" value="sensory_box"/>
    <property type="match status" value="4"/>
</dbReference>
<dbReference type="PROSITE" id="PS50109">
    <property type="entry name" value="HIS_KIN"/>
    <property type="match status" value="1"/>
</dbReference>
<dbReference type="SUPFAM" id="SSF47226">
    <property type="entry name" value="Histidine-containing phosphotransfer domain, HPT domain"/>
    <property type="match status" value="1"/>
</dbReference>
<evidence type="ECO:0000256" key="4">
    <source>
        <dbReference type="ARBA" id="ARBA00022475"/>
    </source>
</evidence>
<dbReference type="Pfam" id="PF00072">
    <property type="entry name" value="Response_reg"/>
    <property type="match status" value="2"/>
</dbReference>
<keyword evidence="13" id="KW-0472">Membrane</keyword>
<dbReference type="InterPro" id="IPR029016">
    <property type="entry name" value="GAF-like_dom_sf"/>
</dbReference>
<keyword evidence="6 15" id="KW-0597">Phosphoprotein</keyword>
<evidence type="ECO:0000256" key="8">
    <source>
        <dbReference type="ARBA" id="ARBA00022692"/>
    </source>
</evidence>
<dbReference type="GO" id="GO:0000155">
    <property type="term" value="F:phosphorelay sensor kinase activity"/>
    <property type="evidence" value="ECO:0007669"/>
    <property type="project" value="InterPro"/>
</dbReference>
<dbReference type="SUPFAM" id="SSF55785">
    <property type="entry name" value="PYP-like sensor domain (PAS domain)"/>
    <property type="match status" value="4"/>
</dbReference>
<evidence type="ECO:0000256" key="11">
    <source>
        <dbReference type="ARBA" id="ARBA00022989"/>
    </source>
</evidence>
<dbReference type="InterPro" id="IPR000014">
    <property type="entry name" value="PAS"/>
</dbReference>
<dbReference type="InterPro" id="IPR013656">
    <property type="entry name" value="PAS_4"/>
</dbReference>
<dbReference type="SUPFAM" id="SSF55874">
    <property type="entry name" value="ATPase domain of HSP90 chaperone/DNA topoisomerase II/histidine kinase"/>
    <property type="match status" value="1"/>
</dbReference>
<keyword evidence="7" id="KW-0808">Transferase</keyword>
<evidence type="ECO:0000259" key="21">
    <source>
        <dbReference type="PROSITE" id="PS50894"/>
    </source>
</evidence>
<keyword evidence="5" id="KW-0997">Cell inner membrane</keyword>
<dbReference type="SMART" id="SM00387">
    <property type="entry name" value="HATPase_c"/>
    <property type="match status" value="1"/>
</dbReference>
<keyword evidence="10" id="KW-0067">ATP-binding</keyword>
<dbReference type="RefSeq" id="WP_132976151.1">
    <property type="nucleotide sequence ID" value="NZ_SMAO01000002.1"/>
</dbReference>
<feature type="domain" description="PAC" evidence="20">
    <location>
        <begin position="214"/>
        <end position="266"/>
    </location>
</feature>
<dbReference type="InterPro" id="IPR013655">
    <property type="entry name" value="PAS_fold_3"/>
</dbReference>
<dbReference type="Pfam" id="PF08447">
    <property type="entry name" value="PAS_3"/>
    <property type="match status" value="1"/>
</dbReference>
<evidence type="ECO:0000259" key="19">
    <source>
        <dbReference type="PROSITE" id="PS50112"/>
    </source>
</evidence>
<dbReference type="SUPFAM" id="SSF55781">
    <property type="entry name" value="GAF domain-like"/>
    <property type="match status" value="1"/>
</dbReference>
<dbReference type="EC" id="2.7.13.3" evidence="3"/>